<comment type="caution">
    <text evidence="2">The sequence shown here is derived from an EMBL/GenBank/DDBJ whole genome shotgun (WGS) entry which is preliminary data.</text>
</comment>
<dbReference type="InterPro" id="IPR058099">
    <property type="entry name" value="T3SS_XAC0095_dom"/>
</dbReference>
<accession>A0ABS2KDV8</accession>
<organism evidence="2 3">
    <name type="scientific">Dyella mobilis</name>
    <dbReference type="NCBI Taxonomy" id="1849582"/>
    <lineage>
        <taxon>Bacteria</taxon>
        <taxon>Pseudomonadati</taxon>
        <taxon>Pseudomonadota</taxon>
        <taxon>Gammaproteobacteria</taxon>
        <taxon>Lysobacterales</taxon>
        <taxon>Rhodanobacteraceae</taxon>
        <taxon>Dyella</taxon>
    </lineage>
</organism>
<dbReference type="NCBIfam" id="NF047335">
    <property type="entry name" value="T3SS_XAC0095"/>
    <property type="match status" value="1"/>
</dbReference>
<keyword evidence="3" id="KW-1185">Reference proteome</keyword>
<proteinExistence type="predicted"/>
<evidence type="ECO:0000313" key="3">
    <source>
        <dbReference type="Proteomes" id="UP001430193"/>
    </source>
</evidence>
<dbReference type="EMBL" id="JADIKF010000037">
    <property type="protein sequence ID" value="MBM7129354.1"/>
    <property type="molecule type" value="Genomic_DNA"/>
</dbReference>
<name>A0ABS2KDV8_9GAMM</name>
<sequence length="91" mass="9888">MAGKAKTAVLHADEVYYRLPESAREMLGEIRDQLDVLAHLTVRHCCGEEETVQLSSTALSQCFARVALEIDEVIQACLTPAGSAGMVKRGQ</sequence>
<evidence type="ECO:0000259" key="1">
    <source>
        <dbReference type="Pfam" id="PF26642"/>
    </source>
</evidence>
<reference evidence="2" key="1">
    <citation type="submission" date="2020-10" db="EMBL/GenBank/DDBJ databases">
        <title>Phylogeny of dyella-like bacteria.</title>
        <authorList>
            <person name="Fu J."/>
        </authorList>
    </citation>
    <scope>NUCLEOTIDE SEQUENCE</scope>
    <source>
        <strain evidence="2">DHON07</strain>
    </source>
</reference>
<dbReference type="Pfam" id="PF26642">
    <property type="entry name" value="XAC0095_dom"/>
    <property type="match status" value="1"/>
</dbReference>
<dbReference type="Proteomes" id="UP001430193">
    <property type="component" value="Unassembled WGS sequence"/>
</dbReference>
<protein>
    <recommendedName>
        <fullName evidence="1">XAC0095-like domain-containing protein</fullName>
    </recommendedName>
</protein>
<gene>
    <name evidence="2" type="ORF">ISS99_07440</name>
</gene>
<evidence type="ECO:0000313" key="2">
    <source>
        <dbReference type="EMBL" id="MBM7129354.1"/>
    </source>
</evidence>
<dbReference type="RefSeq" id="WP_204630959.1">
    <property type="nucleotide sequence ID" value="NZ_BSOC01000004.1"/>
</dbReference>
<feature type="domain" description="XAC0095-like" evidence="1">
    <location>
        <begin position="17"/>
        <end position="76"/>
    </location>
</feature>